<evidence type="ECO:0000313" key="2">
    <source>
        <dbReference type="EMBL" id="ETO10417.1"/>
    </source>
</evidence>
<proteinExistence type="predicted"/>
<keyword evidence="3" id="KW-1185">Reference proteome</keyword>
<dbReference type="Proteomes" id="UP000023152">
    <property type="component" value="Unassembled WGS sequence"/>
</dbReference>
<feature type="transmembrane region" description="Helical" evidence="1">
    <location>
        <begin position="80"/>
        <end position="99"/>
    </location>
</feature>
<evidence type="ECO:0000313" key="3">
    <source>
        <dbReference type="Proteomes" id="UP000023152"/>
    </source>
</evidence>
<reference evidence="2 3" key="1">
    <citation type="journal article" date="2013" name="Curr. Biol.">
        <title>The Genome of the Foraminiferan Reticulomyxa filosa.</title>
        <authorList>
            <person name="Glockner G."/>
            <person name="Hulsmann N."/>
            <person name="Schleicher M."/>
            <person name="Noegel A.A."/>
            <person name="Eichinger L."/>
            <person name="Gallinger C."/>
            <person name="Pawlowski J."/>
            <person name="Sierra R."/>
            <person name="Euteneuer U."/>
            <person name="Pillet L."/>
            <person name="Moustafa A."/>
            <person name="Platzer M."/>
            <person name="Groth M."/>
            <person name="Szafranski K."/>
            <person name="Schliwa M."/>
        </authorList>
    </citation>
    <scope>NUCLEOTIDE SEQUENCE [LARGE SCALE GENOMIC DNA]</scope>
</reference>
<organism evidence="2 3">
    <name type="scientific">Reticulomyxa filosa</name>
    <dbReference type="NCBI Taxonomy" id="46433"/>
    <lineage>
        <taxon>Eukaryota</taxon>
        <taxon>Sar</taxon>
        <taxon>Rhizaria</taxon>
        <taxon>Retaria</taxon>
        <taxon>Foraminifera</taxon>
        <taxon>Monothalamids</taxon>
        <taxon>Reticulomyxidae</taxon>
        <taxon>Reticulomyxa</taxon>
    </lineage>
</organism>
<dbReference type="AlphaFoldDB" id="X6MAD5"/>
<accession>X6MAD5</accession>
<keyword evidence="1" id="KW-0472">Membrane</keyword>
<dbReference type="EMBL" id="ASPP01023484">
    <property type="protein sequence ID" value="ETO10417.1"/>
    <property type="molecule type" value="Genomic_DNA"/>
</dbReference>
<sequence>MFTKYSVVGLLISDVYAKEICGTYYTIIETLYKYKNLFAVPDQYPMKSNYEKSQKEHECSKMCKNYLDVHCKINKTDKKLVIFQIELWCVVPFYFYFYLSLIVNEKGQLVKMSALFETAKKKCQKKL</sequence>
<evidence type="ECO:0000256" key="1">
    <source>
        <dbReference type="SAM" id="Phobius"/>
    </source>
</evidence>
<keyword evidence="1" id="KW-0812">Transmembrane</keyword>
<gene>
    <name evidence="2" type="ORF">RFI_26959</name>
</gene>
<protein>
    <submittedName>
        <fullName evidence="2">Uncharacterized protein</fullName>
    </submittedName>
</protein>
<name>X6MAD5_RETFI</name>
<keyword evidence="1" id="KW-1133">Transmembrane helix</keyword>
<comment type="caution">
    <text evidence="2">The sequence shown here is derived from an EMBL/GenBank/DDBJ whole genome shotgun (WGS) entry which is preliminary data.</text>
</comment>